<sequence>MALIIVQQKNQKNILQSWIKKVKWNGNEMEEKRNIDEG</sequence>
<gene>
    <name evidence="1" type="ORF">GSPATT00015425001</name>
</gene>
<dbReference type="InParanoid" id="A0DBY1"/>
<proteinExistence type="predicted"/>
<dbReference type="Proteomes" id="UP000000600">
    <property type="component" value="Unassembled WGS sequence"/>
</dbReference>
<dbReference type="GeneID" id="76803712"/>
<accession>A0DBY1</accession>
<reference evidence="1 2" key="1">
    <citation type="journal article" date="2006" name="Nature">
        <title>Global trends of whole-genome duplications revealed by the ciliate Paramecium tetraurelia.</title>
        <authorList>
            <consortium name="Genoscope"/>
            <person name="Aury J.-M."/>
            <person name="Jaillon O."/>
            <person name="Duret L."/>
            <person name="Noel B."/>
            <person name="Jubin C."/>
            <person name="Porcel B.M."/>
            <person name="Segurens B."/>
            <person name="Daubin V."/>
            <person name="Anthouard V."/>
            <person name="Aiach N."/>
            <person name="Arnaiz O."/>
            <person name="Billaut A."/>
            <person name="Beisson J."/>
            <person name="Blanc I."/>
            <person name="Bouhouche K."/>
            <person name="Camara F."/>
            <person name="Duharcourt S."/>
            <person name="Guigo R."/>
            <person name="Gogendeau D."/>
            <person name="Katinka M."/>
            <person name="Keller A.-M."/>
            <person name="Kissmehl R."/>
            <person name="Klotz C."/>
            <person name="Koll F."/>
            <person name="Le Moue A."/>
            <person name="Lepere C."/>
            <person name="Malinsky S."/>
            <person name="Nowacki M."/>
            <person name="Nowak J.K."/>
            <person name="Plattner H."/>
            <person name="Poulain J."/>
            <person name="Ruiz F."/>
            <person name="Serrano V."/>
            <person name="Zagulski M."/>
            <person name="Dessen P."/>
            <person name="Betermier M."/>
            <person name="Weissenbach J."/>
            <person name="Scarpelli C."/>
            <person name="Schachter V."/>
            <person name="Sperling L."/>
            <person name="Meyer E."/>
            <person name="Cohen J."/>
            <person name="Wincker P."/>
        </authorList>
    </citation>
    <scope>NUCLEOTIDE SEQUENCE [LARGE SCALE GENOMIC DNA]</scope>
    <source>
        <strain evidence="1 2">Stock d4-2</strain>
    </source>
</reference>
<evidence type="ECO:0000313" key="2">
    <source>
        <dbReference type="Proteomes" id="UP000000600"/>
    </source>
</evidence>
<keyword evidence="2" id="KW-1185">Reference proteome</keyword>
<dbReference type="RefSeq" id="XP_052287143.1">
    <property type="nucleotide sequence ID" value="XM_052431166.1"/>
</dbReference>
<dbReference type="HOGENOM" id="CLU_3336652_0_0_1"/>
<protein>
    <submittedName>
        <fullName evidence="1">Uncharacterized protein</fullName>
    </submittedName>
</protein>
<evidence type="ECO:0000313" key="1">
    <source>
        <dbReference type="EMBL" id="CAK80548.1"/>
    </source>
</evidence>
<dbReference type="AlphaFoldDB" id="A0DBY1"/>
<dbReference type="EMBL" id="CT868374">
    <property type="protein sequence ID" value="CAK80548.1"/>
    <property type="molecule type" value="Genomic_DNA"/>
</dbReference>
<organism evidence="1 2">
    <name type="scientific">Paramecium tetraurelia</name>
    <dbReference type="NCBI Taxonomy" id="5888"/>
    <lineage>
        <taxon>Eukaryota</taxon>
        <taxon>Sar</taxon>
        <taxon>Alveolata</taxon>
        <taxon>Ciliophora</taxon>
        <taxon>Intramacronucleata</taxon>
        <taxon>Oligohymenophorea</taxon>
        <taxon>Peniculida</taxon>
        <taxon>Parameciidae</taxon>
        <taxon>Paramecium</taxon>
    </lineage>
</organism>
<name>A0DBY1_PARTE</name>